<dbReference type="Gene3D" id="3.50.50.60">
    <property type="entry name" value="FAD/NAD(P)-binding domain"/>
    <property type="match status" value="1"/>
</dbReference>
<feature type="domain" description="RsdA/BaiN/AoA(So)-like insert" evidence="5">
    <location>
        <begin position="192"/>
        <end position="356"/>
    </location>
</feature>
<dbReference type="Gene3D" id="2.40.30.10">
    <property type="entry name" value="Translation factors"/>
    <property type="match status" value="1"/>
</dbReference>
<dbReference type="InterPro" id="IPR036188">
    <property type="entry name" value="FAD/NAD-bd_sf"/>
</dbReference>
<evidence type="ECO:0000256" key="3">
    <source>
        <dbReference type="ARBA" id="ARBA00022827"/>
    </source>
</evidence>
<evidence type="ECO:0000256" key="2">
    <source>
        <dbReference type="ARBA" id="ARBA00022630"/>
    </source>
</evidence>
<dbReference type="PANTHER" id="PTHR42887">
    <property type="entry name" value="OS12G0638800 PROTEIN"/>
    <property type="match status" value="1"/>
</dbReference>
<protein>
    <submittedName>
        <fullName evidence="6">NAD(P)/FAD-dependent oxidoreductase</fullName>
    </submittedName>
</protein>
<reference evidence="6" key="2">
    <citation type="submission" date="2021-04" db="EMBL/GenBank/DDBJ databases">
        <authorList>
            <person name="Gilroy R."/>
        </authorList>
    </citation>
    <scope>NUCLEOTIDE SEQUENCE</scope>
    <source>
        <strain evidence="6">CHK192-9172</strain>
    </source>
</reference>
<organism evidence="6 7">
    <name type="scientific">Candidatus Eubacterium avistercoris</name>
    <dbReference type="NCBI Taxonomy" id="2838567"/>
    <lineage>
        <taxon>Bacteria</taxon>
        <taxon>Bacillati</taxon>
        <taxon>Bacillota</taxon>
        <taxon>Clostridia</taxon>
        <taxon>Eubacteriales</taxon>
        <taxon>Eubacteriaceae</taxon>
        <taxon>Eubacterium</taxon>
    </lineage>
</organism>
<comment type="caution">
    <text evidence="6">The sequence shown here is derived from an EMBL/GenBank/DDBJ whole genome shotgun (WGS) entry which is preliminary data.</text>
</comment>
<dbReference type="Proteomes" id="UP000824024">
    <property type="component" value="Unassembled WGS sequence"/>
</dbReference>
<evidence type="ECO:0000259" key="4">
    <source>
        <dbReference type="Pfam" id="PF03486"/>
    </source>
</evidence>
<dbReference type="PRINTS" id="PR00368">
    <property type="entry name" value="FADPNR"/>
</dbReference>
<dbReference type="AlphaFoldDB" id="A0A9D2IF41"/>
<gene>
    <name evidence="6" type="ORF">IAA08_03645</name>
</gene>
<dbReference type="InterPro" id="IPR057661">
    <property type="entry name" value="RsdA/BaiN/AoA(So)_Rossmann"/>
</dbReference>
<evidence type="ECO:0000313" key="6">
    <source>
        <dbReference type="EMBL" id="HIZ07014.1"/>
    </source>
</evidence>
<name>A0A9D2IF41_9FIRM</name>
<dbReference type="NCBIfam" id="TIGR00275">
    <property type="entry name" value="aminoacetone oxidase family FAD-binding enzyme"/>
    <property type="match status" value="1"/>
</dbReference>
<evidence type="ECO:0000259" key="5">
    <source>
        <dbReference type="Pfam" id="PF22780"/>
    </source>
</evidence>
<sequence>MMTKKKMDVIVIGGGASGMMAAIAAAREGCRVLILEHMDEPGRKILATGNGRCNFTNAAQGCECYRGTTPAFVLPALKKFGWKDVVDFFEELGVWARQREGYYYPRSMQASAIRQGLLSELKRRKVQVECGIGIRNIKKERTGFVIEAKNGDYYGSACILAAGGKASPKSGSDGSGYIYAEKLGHSCIQPLPALVPLLTDAKWNRITAGVRGEARITLYVRGKTAASDSGEVQFTDYGLSGIPVFQVSRYASRALYEGEDVRVQLDLMADVEEEALFQRLISCANAHPFTSWKELLSGMINSKLSEALCGLVKGAGGIPGEMTKEGKRKTALELSRLMKRLTCSVTGTKTFQQAQVTAGGVDTAQIDSSTMGSKLVNGLYFAGEIMDIDGICGGYNLHWAWASGQRAGKSAAEYVKKG</sequence>
<evidence type="ECO:0000313" key="7">
    <source>
        <dbReference type="Proteomes" id="UP000824024"/>
    </source>
</evidence>
<reference evidence="6" key="1">
    <citation type="journal article" date="2021" name="PeerJ">
        <title>Extensive microbial diversity within the chicken gut microbiome revealed by metagenomics and culture.</title>
        <authorList>
            <person name="Gilroy R."/>
            <person name="Ravi A."/>
            <person name="Getino M."/>
            <person name="Pursley I."/>
            <person name="Horton D.L."/>
            <person name="Alikhan N.F."/>
            <person name="Baker D."/>
            <person name="Gharbi K."/>
            <person name="Hall N."/>
            <person name="Watson M."/>
            <person name="Adriaenssens E.M."/>
            <person name="Foster-Nyarko E."/>
            <person name="Jarju S."/>
            <person name="Secka A."/>
            <person name="Antonio M."/>
            <person name="Oren A."/>
            <person name="Chaudhuri R.R."/>
            <person name="La Ragione R."/>
            <person name="Hildebrand F."/>
            <person name="Pallen M.J."/>
        </authorList>
    </citation>
    <scope>NUCLEOTIDE SEQUENCE</scope>
    <source>
        <strain evidence="6">CHK192-9172</strain>
    </source>
</reference>
<dbReference type="InterPro" id="IPR055178">
    <property type="entry name" value="RsdA/BaiN/AoA(So)-like_dom"/>
</dbReference>
<dbReference type="PANTHER" id="PTHR42887:SF2">
    <property type="entry name" value="OS12G0638800 PROTEIN"/>
    <property type="match status" value="1"/>
</dbReference>
<feature type="domain" description="RsdA/BaiN/AoA(So)-like Rossmann fold-like" evidence="4">
    <location>
        <begin position="8"/>
        <end position="409"/>
    </location>
</feature>
<dbReference type="Pfam" id="PF22780">
    <property type="entry name" value="HI0933_like_1st"/>
    <property type="match status" value="1"/>
</dbReference>
<evidence type="ECO:0000256" key="1">
    <source>
        <dbReference type="ARBA" id="ARBA00001974"/>
    </source>
</evidence>
<accession>A0A9D2IF41</accession>
<comment type="cofactor">
    <cofactor evidence="1">
        <name>FAD</name>
        <dbReference type="ChEBI" id="CHEBI:57692"/>
    </cofactor>
</comment>
<dbReference type="SUPFAM" id="SSF51905">
    <property type="entry name" value="FAD/NAD(P)-binding domain"/>
    <property type="match status" value="1"/>
</dbReference>
<dbReference type="PRINTS" id="PR00411">
    <property type="entry name" value="PNDRDTASEI"/>
</dbReference>
<keyword evidence="2" id="KW-0285">Flavoprotein</keyword>
<dbReference type="EMBL" id="DXCH01000099">
    <property type="protein sequence ID" value="HIZ07014.1"/>
    <property type="molecule type" value="Genomic_DNA"/>
</dbReference>
<dbReference type="InterPro" id="IPR004792">
    <property type="entry name" value="BaiN-like"/>
</dbReference>
<dbReference type="Gene3D" id="1.10.8.260">
    <property type="entry name" value="HI0933 insert domain-like"/>
    <property type="match status" value="1"/>
</dbReference>
<dbReference type="InterPro" id="IPR023166">
    <property type="entry name" value="BaiN-like_dom_sf"/>
</dbReference>
<keyword evidence="3" id="KW-0274">FAD</keyword>
<dbReference type="Pfam" id="PF03486">
    <property type="entry name" value="HI0933_like"/>
    <property type="match status" value="1"/>
</dbReference>
<dbReference type="SUPFAM" id="SSF160996">
    <property type="entry name" value="HI0933 insert domain-like"/>
    <property type="match status" value="1"/>
</dbReference>
<proteinExistence type="predicted"/>